<dbReference type="PANTHER" id="PTHR10412">
    <property type="entry name" value="MANNOSYL-OLIGOSACCHARIDE GLUCOSIDASE"/>
    <property type="match status" value="1"/>
</dbReference>
<dbReference type="OrthoDB" id="410058at2759"/>
<keyword evidence="10 12" id="KW-0326">Glycosidase</keyword>
<dbReference type="GO" id="GO:0009311">
    <property type="term" value="P:oligosaccharide metabolic process"/>
    <property type="evidence" value="ECO:0007669"/>
    <property type="project" value="UniProtKB-UniRule"/>
</dbReference>
<dbReference type="PANTHER" id="PTHR10412:SF11">
    <property type="entry name" value="MANNOSYL-OLIGOSACCHARIDE GLUCOSIDASE"/>
    <property type="match status" value="1"/>
</dbReference>
<dbReference type="GO" id="GO:0006487">
    <property type="term" value="P:protein N-linked glycosylation"/>
    <property type="evidence" value="ECO:0007669"/>
    <property type="project" value="UniProtKB-UniRule"/>
</dbReference>
<dbReference type="InterPro" id="IPR031631">
    <property type="entry name" value="Glyco_hydro_63N"/>
</dbReference>
<evidence type="ECO:0000256" key="8">
    <source>
        <dbReference type="ARBA" id="ARBA00023136"/>
    </source>
</evidence>
<dbReference type="InterPro" id="IPR012341">
    <property type="entry name" value="6hp_glycosidase-like_sf"/>
</dbReference>
<evidence type="ECO:0000256" key="12">
    <source>
        <dbReference type="RuleBase" id="RU368089"/>
    </source>
</evidence>
<evidence type="ECO:0000259" key="15">
    <source>
        <dbReference type="Pfam" id="PF03200"/>
    </source>
</evidence>
<keyword evidence="14" id="KW-0732">Signal</keyword>
<evidence type="ECO:0000256" key="3">
    <source>
        <dbReference type="ARBA" id="ARBA00022692"/>
    </source>
</evidence>
<evidence type="ECO:0000259" key="16">
    <source>
        <dbReference type="Pfam" id="PF16923"/>
    </source>
</evidence>
<keyword evidence="18" id="KW-1185">Reference proteome</keyword>
<protein>
    <recommendedName>
        <fullName evidence="11 12">Mannosyl-oligosaccharide glucosidase</fullName>
        <ecNumber evidence="11 12">3.2.1.106</ecNumber>
    </recommendedName>
    <alternativeName>
        <fullName evidence="13">Glucosidase I</fullName>
    </alternativeName>
</protein>
<dbReference type="GO" id="GO:0005789">
    <property type="term" value="C:endoplasmic reticulum membrane"/>
    <property type="evidence" value="ECO:0007669"/>
    <property type="project" value="UniProtKB-SubCell"/>
</dbReference>
<evidence type="ECO:0000256" key="7">
    <source>
        <dbReference type="ARBA" id="ARBA00022989"/>
    </source>
</evidence>
<comment type="subcellular location">
    <subcellularLocation>
        <location evidence="1 12">Endoplasmic reticulum membrane</location>
        <topology evidence="1 12">Single-pass type II membrane protein</topology>
    </subcellularLocation>
</comment>
<accession>A0A1Q2YFD7</accession>
<dbReference type="EMBL" id="BDGI01000063">
    <property type="protein sequence ID" value="GAV28272.1"/>
    <property type="molecule type" value="Genomic_DNA"/>
</dbReference>
<dbReference type="AlphaFoldDB" id="A0A1Q2YFD7"/>
<evidence type="ECO:0000256" key="5">
    <source>
        <dbReference type="ARBA" id="ARBA00022824"/>
    </source>
</evidence>
<feature type="domain" description="Glycosyl hydrolase family 63 N-terminal" evidence="16">
    <location>
        <begin position="38"/>
        <end position="250"/>
    </location>
</feature>
<sequence length="805" mass="93718">MLANIWLFLVFWTRLVFAQAIEDIETISDAYEKTNRLSLNWGPYRSNLYVGIRPRIPDSILTGLLWFPAESFNAPLLSKHSCEQSHNIQKFGWTKYDPRYGGVESIYDNDSRLNLTTEFVKTDDGLNWALRIKGKAARPDSVNSIVFYAGLQDEGEIGLRNDFHENSNNLVSGDIVLDGSMEKLNGEFSINFFDDEKNRHPESFTIVDDESFNPALTHYMSLSVPFENVWKASEIFWALIRFNVAELEGNGKRPEMYSPIELFQLRNPNHFSGNMHLIQKTFVGDFEYDIIYNSEVSENKITRENIKEKFETALNKFDDKFTKQFQLNAPFNTNEYINFAKEILSQLMGGIIYEHGDQQVDRNAVLDDVKFSHANLKGSSEGNYELFTCVPSRPFFPRGFYWDEGFHLLPILEYDSDLTLDIVKSWFSLIDDKGWIAREQILGDEARSKVPAEFTVQNPNIANPPTLMLIFSELLDSAKKLHLEQQVNAVNDDNLFKMENIKDSLGDLHKQKPELMINYAQNIYSKLQTHYEWFRRTQKGNTKDFERHYVNNDEVYNWKGRTQDLCLPSGIDDYPRCEADIGELNVDLISWMGVMTRSMYKIAQLLEKQDDAKLYKQRFNDIIANIEQVHWSEDVHSYCDVTVDDDDEDTFECHEGYVSIMPFIHKLIPVSDTEKLDAIIESIRDPNRLWSKFGIRSLSKQDAKFHKGEDYWRGHVWININYLTLEALYYYGSQKNADESVKKAANETYVALRENVIKNIHDEYVKTGYAWEQYNEETGSGQRTRHFLGWTSLVILMMKMPREIL</sequence>
<dbReference type="Proteomes" id="UP000186136">
    <property type="component" value="Unassembled WGS sequence"/>
</dbReference>
<keyword evidence="6" id="KW-0735">Signal-anchor</keyword>
<gene>
    <name evidence="17" type="ORF">PMKS-001742</name>
</gene>
<evidence type="ECO:0000256" key="9">
    <source>
        <dbReference type="ARBA" id="ARBA00023180"/>
    </source>
</evidence>
<comment type="pathway">
    <text evidence="13">Glycan metabolism; N-glycan degradation.</text>
</comment>
<dbReference type="InterPro" id="IPR004888">
    <property type="entry name" value="Glycoside_hydrolase_63"/>
</dbReference>
<evidence type="ECO:0000256" key="1">
    <source>
        <dbReference type="ARBA" id="ARBA00004648"/>
    </source>
</evidence>
<evidence type="ECO:0000256" key="13">
    <source>
        <dbReference type="RuleBase" id="RU369107"/>
    </source>
</evidence>
<organism evidence="17 18">
    <name type="scientific">Pichia membranifaciens</name>
    <dbReference type="NCBI Taxonomy" id="4926"/>
    <lineage>
        <taxon>Eukaryota</taxon>
        <taxon>Fungi</taxon>
        <taxon>Dikarya</taxon>
        <taxon>Ascomycota</taxon>
        <taxon>Saccharomycotina</taxon>
        <taxon>Pichiomycetes</taxon>
        <taxon>Pichiales</taxon>
        <taxon>Pichiaceae</taxon>
        <taxon>Pichia</taxon>
    </lineage>
</organism>
<keyword evidence="3" id="KW-0812">Transmembrane</keyword>
<dbReference type="Gene3D" id="1.50.10.10">
    <property type="match status" value="1"/>
</dbReference>
<keyword evidence="5 12" id="KW-0256">Endoplasmic reticulum</keyword>
<evidence type="ECO:0000313" key="18">
    <source>
        <dbReference type="Proteomes" id="UP000186136"/>
    </source>
</evidence>
<comment type="caution">
    <text evidence="17">The sequence shown here is derived from an EMBL/GenBank/DDBJ whole genome shotgun (WGS) entry which is preliminary data.</text>
</comment>
<feature type="signal peptide" evidence="14">
    <location>
        <begin position="1"/>
        <end position="18"/>
    </location>
</feature>
<evidence type="ECO:0000313" key="17">
    <source>
        <dbReference type="EMBL" id="GAV28272.1"/>
    </source>
</evidence>
<comment type="function">
    <text evidence="12">Cleaves the distal alpha 1,2-linked glucose residue from the Glc(3)Man(9)GlcNAc(2) oligosaccharide precursor.</text>
</comment>
<keyword evidence="8" id="KW-0472">Membrane</keyword>
<dbReference type="InterPro" id="IPR038518">
    <property type="entry name" value="Glyco_hydro_63N_sf"/>
</dbReference>
<dbReference type="Gene3D" id="2.70.98.110">
    <property type="entry name" value="Glycosyl hydrolase family 63, N-terminal domain"/>
    <property type="match status" value="1"/>
</dbReference>
<evidence type="ECO:0000256" key="4">
    <source>
        <dbReference type="ARBA" id="ARBA00022801"/>
    </source>
</evidence>
<evidence type="ECO:0000256" key="11">
    <source>
        <dbReference type="ARBA" id="ARBA00038888"/>
    </source>
</evidence>
<keyword evidence="7" id="KW-1133">Transmembrane helix</keyword>
<evidence type="ECO:0000256" key="10">
    <source>
        <dbReference type="ARBA" id="ARBA00023295"/>
    </source>
</evidence>
<keyword evidence="9 13" id="KW-0325">Glycoprotein</keyword>
<reference evidence="17 18" key="1">
    <citation type="submission" date="2016-08" db="EMBL/GenBank/DDBJ databases">
        <title>Whole genome shotgun sequence of Pichia membranifaciens KS47-1.</title>
        <authorList>
            <person name="Konishi M."/>
            <person name="Ishida M."/>
            <person name="Arakawa T."/>
            <person name="Kato Y."/>
            <person name="Horiuchi J."/>
        </authorList>
    </citation>
    <scope>NUCLEOTIDE SEQUENCE [LARGE SCALE GENOMIC DNA]</scope>
    <source>
        <strain evidence="17 18">KS47-1</strain>
    </source>
</reference>
<feature type="domain" description="Glycosyl hydrolase family 63 C-terminal" evidence="15">
    <location>
        <begin position="301"/>
        <end position="799"/>
    </location>
</feature>
<proteinExistence type="inferred from homology"/>
<dbReference type="Pfam" id="PF03200">
    <property type="entry name" value="Glyco_hydro_63"/>
    <property type="match status" value="1"/>
</dbReference>
<evidence type="ECO:0000256" key="14">
    <source>
        <dbReference type="SAM" id="SignalP"/>
    </source>
</evidence>
<name>A0A1Q2YFD7_9ASCO</name>
<dbReference type="SUPFAM" id="SSF48208">
    <property type="entry name" value="Six-hairpin glycosidases"/>
    <property type="match status" value="1"/>
</dbReference>
<dbReference type="Pfam" id="PF16923">
    <property type="entry name" value="Glyco_hydro_63N"/>
    <property type="match status" value="1"/>
</dbReference>
<comment type="catalytic activity">
    <reaction evidence="12">
        <text>N(4)-(alpha-D-Glc-(1-&gt;2)-alpha-D-Glc-(1-&gt;3)-alpha-D-Glc-(1-&gt;3)-alpha-D-Man-(1-&gt;2)-alpha-D-Man-(1-&gt;2)-alpha-D-Man-(1-&gt;3)-[alpha-D-Man-(1-&gt;2)-alpha-D-Man-(1-&gt;3)-[alpha-D-Man-(1-&gt;2)-alpha-D-Man-(1-&gt;6)]-alpha-D-Man-(1-&gt;6)]-beta-D-Man-(1-&gt;4)-beta-D-GlcNAc-(1-&gt;4)-beta-D-GlcNAc)-L-asparaginyl-[protein] + H2O = N(4)-(alpha-D-Glc-(1-&gt;3)-alpha-D-Glc-(1-&gt;3)-alpha-D-Man-(1-&gt;2)-alpha-D-Man-(1-&gt;2)-alpha-D-Man-(1-&gt;3)-[alpha-D-Man-(1-&gt;2)-alpha-D-Man-(1-&gt;3)-[alpha-D-Man-(1-&gt;2)-alpha-D-Man-(1-&gt;6)]-alpha-D-Man-(1-&gt;6)]-beta-D-Man-(1-&gt;4)-beta-D-GlcNAc-(1-&gt;4)-beta-D-GlcNAc)-L-asparaginyl-[protein] + beta-D-glucose</text>
        <dbReference type="Rhea" id="RHEA:55988"/>
        <dbReference type="Rhea" id="RHEA-COMP:12806"/>
        <dbReference type="Rhea" id="RHEA-COMP:14355"/>
        <dbReference type="ChEBI" id="CHEBI:15377"/>
        <dbReference type="ChEBI" id="CHEBI:15903"/>
        <dbReference type="ChEBI" id="CHEBI:59082"/>
        <dbReference type="ChEBI" id="CHEBI:132537"/>
        <dbReference type="EC" id="3.2.1.106"/>
    </reaction>
</comment>
<dbReference type="EC" id="3.2.1.106" evidence="11 12"/>
<comment type="similarity">
    <text evidence="2 12">Belongs to the glycosyl hydrolase 63 family.</text>
</comment>
<dbReference type="InterPro" id="IPR008928">
    <property type="entry name" value="6-hairpin_glycosidase_sf"/>
</dbReference>
<evidence type="ECO:0000256" key="2">
    <source>
        <dbReference type="ARBA" id="ARBA00010833"/>
    </source>
</evidence>
<dbReference type="InterPro" id="IPR031335">
    <property type="entry name" value="Glyco_hydro_63_C"/>
</dbReference>
<feature type="chain" id="PRO_5013088996" description="Mannosyl-oligosaccharide glucosidase" evidence="14">
    <location>
        <begin position="19"/>
        <end position="805"/>
    </location>
</feature>
<keyword evidence="4 12" id="KW-0378">Hydrolase</keyword>
<dbReference type="GO" id="GO:0004573">
    <property type="term" value="F:Glc3Man9GlcNAc2 oligosaccharide glucosidase activity"/>
    <property type="evidence" value="ECO:0007669"/>
    <property type="project" value="UniProtKB-UniRule"/>
</dbReference>
<evidence type="ECO:0000256" key="6">
    <source>
        <dbReference type="ARBA" id="ARBA00022968"/>
    </source>
</evidence>